<organism evidence="1 2">
    <name type="scientific">Colletotrichum destructivum</name>
    <dbReference type="NCBI Taxonomy" id="34406"/>
    <lineage>
        <taxon>Eukaryota</taxon>
        <taxon>Fungi</taxon>
        <taxon>Dikarya</taxon>
        <taxon>Ascomycota</taxon>
        <taxon>Pezizomycotina</taxon>
        <taxon>Sordariomycetes</taxon>
        <taxon>Hypocreomycetidae</taxon>
        <taxon>Glomerellales</taxon>
        <taxon>Glomerellaceae</taxon>
        <taxon>Colletotrichum</taxon>
        <taxon>Colletotrichum destructivum species complex</taxon>
    </lineage>
</organism>
<evidence type="ECO:0000313" key="1">
    <source>
        <dbReference type="EMBL" id="WQF77015.1"/>
    </source>
</evidence>
<keyword evidence="2" id="KW-1185">Reference proteome</keyword>
<protein>
    <submittedName>
        <fullName evidence="1">Uncharacterized protein</fullName>
    </submittedName>
</protein>
<proteinExistence type="predicted"/>
<reference evidence="2" key="1">
    <citation type="journal article" date="2023" name="bioRxiv">
        <title>Complete genome of the Medicago anthracnose fungus, Colletotrichum destructivum, reveals a mini-chromosome-like region within a core chromosome.</title>
        <authorList>
            <person name="Lapalu N."/>
            <person name="Simon A."/>
            <person name="Lu A."/>
            <person name="Plaumann P.-L."/>
            <person name="Amselem J."/>
            <person name="Pigne S."/>
            <person name="Auger A."/>
            <person name="Koch C."/>
            <person name="Dallery J.-F."/>
            <person name="O'Connell R.J."/>
        </authorList>
    </citation>
    <scope>NUCLEOTIDE SEQUENCE [LARGE SCALE GENOMIC DNA]</scope>
    <source>
        <strain evidence="2">CBS 520.97</strain>
    </source>
</reference>
<name>A0AAX4I192_9PEZI</name>
<evidence type="ECO:0000313" key="2">
    <source>
        <dbReference type="Proteomes" id="UP001322277"/>
    </source>
</evidence>
<dbReference type="EMBL" id="CP137305">
    <property type="protein sequence ID" value="WQF77015.1"/>
    <property type="molecule type" value="Genomic_DNA"/>
</dbReference>
<dbReference type="AlphaFoldDB" id="A0AAX4I192"/>
<dbReference type="Proteomes" id="UP001322277">
    <property type="component" value="Chromosome 1"/>
</dbReference>
<dbReference type="KEGG" id="cdet:87938532"/>
<dbReference type="RefSeq" id="XP_062774239.1">
    <property type="nucleotide sequence ID" value="XM_062918188.1"/>
</dbReference>
<dbReference type="GeneID" id="87938532"/>
<accession>A0AAX4I192</accession>
<sequence>MLARAIPSQQPQMSSVYCSATGSHNLNPRHGSDQGRRHFPNYNVVHSHPRHKATTNGHRTLVRVLTRRITRIVPQVGSAFHYRARCCMRATGGPYEMCCLCWQSGRSPAIELTSANRWKSISFTGCKLQHLHACTLLKCCAYQFGSRMPPRPLLRSRNNGLLFYVRSVDNYRRKLETTKALQAGRQILWWLIIPDNYRGHV</sequence>
<gene>
    <name evidence="1" type="ORF">CDEST_02029</name>
</gene>